<sequence length="64" mass="6831">MEHVFQVQGMTCGHCERAVQQAISQVDAQAQTTIDRTTGQVVVHSDSPRAALASAITEEGYTVA</sequence>
<dbReference type="InterPro" id="IPR036163">
    <property type="entry name" value="HMA_dom_sf"/>
</dbReference>
<dbReference type="Proteomes" id="UP000634919">
    <property type="component" value="Unassembled WGS sequence"/>
</dbReference>
<dbReference type="CDD" id="cd00371">
    <property type="entry name" value="HMA"/>
    <property type="match status" value="1"/>
</dbReference>
<dbReference type="InterPro" id="IPR006121">
    <property type="entry name" value="HMA_dom"/>
</dbReference>
<reference evidence="2 3" key="1">
    <citation type="submission" date="2020-08" db="EMBL/GenBank/DDBJ databases">
        <title>A Genomic Blueprint of the Chicken Gut Microbiome.</title>
        <authorList>
            <person name="Gilroy R."/>
            <person name="Ravi A."/>
            <person name="Getino M."/>
            <person name="Pursley I."/>
            <person name="Horton D.L."/>
            <person name="Alikhan N.-F."/>
            <person name="Baker D."/>
            <person name="Gharbi K."/>
            <person name="Hall N."/>
            <person name="Watson M."/>
            <person name="Adriaenssens E.M."/>
            <person name="Foster-Nyarko E."/>
            <person name="Jarju S."/>
            <person name="Secka A."/>
            <person name="Antonio M."/>
            <person name="Oren A."/>
            <person name="Chaudhuri R."/>
            <person name="La Ragione R.M."/>
            <person name="Hildebrand F."/>
            <person name="Pallen M.J."/>
        </authorList>
    </citation>
    <scope>NUCLEOTIDE SEQUENCE [LARGE SCALE GENOMIC DNA]</scope>
    <source>
        <strain evidence="2 3">Sa2CVA6</strain>
    </source>
</reference>
<comment type="caution">
    <text evidence="2">The sequence shown here is derived from an EMBL/GenBank/DDBJ whole genome shotgun (WGS) entry which is preliminary data.</text>
</comment>
<dbReference type="RefSeq" id="WP_191721972.1">
    <property type="nucleotide sequence ID" value="NZ_JACSQK010000002.1"/>
</dbReference>
<organism evidence="2 3">
    <name type="scientific">Comamonas avium</name>
    <dbReference type="NCBI Taxonomy" id="2762231"/>
    <lineage>
        <taxon>Bacteria</taxon>
        <taxon>Pseudomonadati</taxon>
        <taxon>Pseudomonadota</taxon>
        <taxon>Betaproteobacteria</taxon>
        <taxon>Burkholderiales</taxon>
        <taxon>Comamonadaceae</taxon>
        <taxon>Comamonas</taxon>
    </lineage>
</organism>
<keyword evidence="3" id="KW-1185">Reference proteome</keyword>
<dbReference type="SUPFAM" id="SSF55008">
    <property type="entry name" value="HMA, heavy metal-associated domain"/>
    <property type="match status" value="1"/>
</dbReference>
<dbReference type="EMBL" id="JACSQK010000002">
    <property type="protein sequence ID" value="MBD7959556.1"/>
    <property type="molecule type" value="Genomic_DNA"/>
</dbReference>
<evidence type="ECO:0000313" key="3">
    <source>
        <dbReference type="Proteomes" id="UP000634919"/>
    </source>
</evidence>
<gene>
    <name evidence="2" type="ORF">H9646_03605</name>
</gene>
<proteinExistence type="predicted"/>
<accession>A0ABR8S7V4</accession>
<feature type="domain" description="HMA" evidence="1">
    <location>
        <begin position="1"/>
        <end position="64"/>
    </location>
</feature>
<dbReference type="PROSITE" id="PS50846">
    <property type="entry name" value="HMA_2"/>
    <property type="match status" value="1"/>
</dbReference>
<dbReference type="Pfam" id="PF00403">
    <property type="entry name" value="HMA"/>
    <property type="match status" value="1"/>
</dbReference>
<protein>
    <submittedName>
        <fullName evidence="2">Heavy-metal-associated domain-containing protein</fullName>
    </submittedName>
</protein>
<evidence type="ECO:0000313" key="2">
    <source>
        <dbReference type="EMBL" id="MBD7959556.1"/>
    </source>
</evidence>
<name>A0ABR8S7V4_9BURK</name>
<dbReference type="Gene3D" id="3.30.70.100">
    <property type="match status" value="1"/>
</dbReference>
<evidence type="ECO:0000259" key="1">
    <source>
        <dbReference type="PROSITE" id="PS50846"/>
    </source>
</evidence>